<sequence>MTAVNAPEYSRFEAFGRCLPSLERTTEEVVSGTPVSARALLMLTGIRRRLACDVDAGECAEQLALSAARDCLSKSRYDAADLDVVISSAIFRSDERRRLSFEPSVASVIAREIGSTAATCFDVSNACAGMFTGILLLDRMIKAGTIRRGMVVSGEHASLITGSARQEIAGLRDLQLASLTVGDAGMAVIVDGSTDAADRIHAFEMTTSAAYASLCKAMPSDETAGLVMHTDSARQQASERMQIGVSLTEDVHARAGRTPADPGFAHSIYHQNSVQFVERVHAMAEGIFHPTSPEAPAIVQDFGNTGSTSQLLTFYEHFRRGTISPGDTIAFAPSGSGIVIGHLSTTITHTKV</sequence>
<dbReference type="Pfam" id="PF08541">
    <property type="entry name" value="ACP_syn_III_C"/>
    <property type="match status" value="1"/>
</dbReference>
<keyword evidence="7" id="KW-1185">Reference proteome</keyword>
<evidence type="ECO:0000256" key="3">
    <source>
        <dbReference type="ARBA" id="ARBA00023315"/>
    </source>
</evidence>
<evidence type="ECO:0000256" key="2">
    <source>
        <dbReference type="ARBA" id="ARBA00022679"/>
    </source>
</evidence>
<dbReference type="InterPro" id="IPR016039">
    <property type="entry name" value="Thiolase-like"/>
</dbReference>
<gene>
    <name evidence="6" type="ORF">Sspor_11750</name>
</gene>
<dbReference type="Gene3D" id="3.40.47.10">
    <property type="match status" value="2"/>
</dbReference>
<dbReference type="Proteomes" id="UP000608522">
    <property type="component" value="Unassembled WGS sequence"/>
</dbReference>
<dbReference type="Pfam" id="PF08545">
    <property type="entry name" value="ACP_syn_III"/>
    <property type="match status" value="1"/>
</dbReference>
<keyword evidence="1" id="KW-0963">Cytoplasm</keyword>
<evidence type="ECO:0000259" key="4">
    <source>
        <dbReference type="Pfam" id="PF08541"/>
    </source>
</evidence>
<evidence type="ECO:0000313" key="6">
    <source>
        <dbReference type="EMBL" id="GHI75614.1"/>
    </source>
</evidence>
<proteinExistence type="predicted"/>
<comment type="caution">
    <text evidence="6">The sequence shown here is derived from an EMBL/GenBank/DDBJ whole genome shotgun (WGS) entry which is preliminary data.</text>
</comment>
<dbReference type="RefSeq" id="WP_202198034.1">
    <property type="nucleotide sequence ID" value="NZ_BAAATO010000004.1"/>
</dbReference>
<dbReference type="InterPro" id="IPR013751">
    <property type="entry name" value="ACP_syn_III_N"/>
</dbReference>
<evidence type="ECO:0000256" key="1">
    <source>
        <dbReference type="ARBA" id="ARBA00022490"/>
    </source>
</evidence>
<reference evidence="7" key="1">
    <citation type="submission" date="2023-07" db="EMBL/GenBank/DDBJ databases">
        <title>Whole genome shotgun sequence of Streptomyces spororaveus NBRC 15456.</title>
        <authorList>
            <person name="Komaki H."/>
            <person name="Tamura T."/>
        </authorList>
    </citation>
    <scope>NUCLEOTIDE SEQUENCE [LARGE SCALE GENOMIC DNA]</scope>
    <source>
        <strain evidence="7">NBRC 15456</strain>
    </source>
</reference>
<feature type="domain" description="Beta-ketoacyl-[acyl-carrier-protein] synthase III N-terminal" evidence="5">
    <location>
        <begin position="121"/>
        <end position="207"/>
    </location>
</feature>
<protein>
    <submittedName>
        <fullName evidence="6">3-oxoacyl-ACP synthase</fullName>
    </submittedName>
</protein>
<organism evidence="6 7">
    <name type="scientific">Streptomyces spororaveus</name>
    <dbReference type="NCBI Taxonomy" id="284039"/>
    <lineage>
        <taxon>Bacteria</taxon>
        <taxon>Bacillati</taxon>
        <taxon>Actinomycetota</taxon>
        <taxon>Actinomycetes</taxon>
        <taxon>Kitasatosporales</taxon>
        <taxon>Streptomycetaceae</taxon>
        <taxon>Streptomyces</taxon>
    </lineage>
</organism>
<dbReference type="SUPFAM" id="SSF53901">
    <property type="entry name" value="Thiolase-like"/>
    <property type="match status" value="1"/>
</dbReference>
<accession>A0ABQ3T5E6</accession>
<dbReference type="PANTHER" id="PTHR34069:SF3">
    <property type="entry name" value="ACYL-COA:ACYL-COA ALKYLTRANSFERASE"/>
    <property type="match status" value="1"/>
</dbReference>
<dbReference type="PANTHER" id="PTHR34069">
    <property type="entry name" value="3-OXOACYL-[ACYL-CARRIER-PROTEIN] SYNTHASE 3"/>
    <property type="match status" value="1"/>
</dbReference>
<keyword evidence="2" id="KW-0808">Transferase</keyword>
<keyword evidence="3" id="KW-0012">Acyltransferase</keyword>
<evidence type="ECO:0000259" key="5">
    <source>
        <dbReference type="Pfam" id="PF08545"/>
    </source>
</evidence>
<evidence type="ECO:0000313" key="7">
    <source>
        <dbReference type="Proteomes" id="UP000608522"/>
    </source>
</evidence>
<name>A0ABQ3T5E6_9ACTN</name>
<feature type="domain" description="Beta-ketoacyl-[acyl-carrier-protein] synthase III C-terminal" evidence="4">
    <location>
        <begin position="282"/>
        <end position="341"/>
    </location>
</feature>
<dbReference type="InterPro" id="IPR013747">
    <property type="entry name" value="ACP_syn_III_C"/>
</dbReference>
<dbReference type="EMBL" id="BNED01000005">
    <property type="protein sequence ID" value="GHI75614.1"/>
    <property type="molecule type" value="Genomic_DNA"/>
</dbReference>